<dbReference type="PRINTS" id="PR00301">
    <property type="entry name" value="HEATSHOCK70"/>
</dbReference>
<dbReference type="Pfam" id="PF00012">
    <property type="entry name" value="HSP70"/>
    <property type="match status" value="1"/>
</dbReference>
<evidence type="ECO:0000256" key="1">
    <source>
        <dbReference type="ARBA" id="ARBA00022741"/>
    </source>
</evidence>
<organism evidence="5 6">
    <name type="scientific">Galdieria sulphuraria</name>
    <name type="common">Red alga</name>
    <dbReference type="NCBI Taxonomy" id="130081"/>
    <lineage>
        <taxon>Eukaryota</taxon>
        <taxon>Rhodophyta</taxon>
        <taxon>Bangiophyceae</taxon>
        <taxon>Galdieriales</taxon>
        <taxon>Galdieriaceae</taxon>
        <taxon>Galdieria</taxon>
    </lineage>
</organism>
<evidence type="ECO:0000313" key="5">
    <source>
        <dbReference type="EMBL" id="EME28350.1"/>
    </source>
</evidence>
<evidence type="ECO:0000313" key="6">
    <source>
        <dbReference type="Proteomes" id="UP000030680"/>
    </source>
</evidence>
<proteinExistence type="predicted"/>
<sequence>MASHKTCKLFVVLFVISLYCCTLVQSDIIGIDLGSDYLKVGKVQSNRGVQVVHNEQSKRKTPSVLAFPPDGSFLFGDLAVASNSKFPNRTALHPLEYLTGYEEHRSLLEEQGFSHSAQIYALFLKQALKIANASQHSVVAGLVIPPWLNLQQRQNVLFACEMVDISSVVLIHSNTACAVKYLLDWKPEQPQLVLFIDIGVESTIATIVSVAYQSTGTSVTPQSYHLQVKSHSWDKTLGGKYIDERLANWIVQKAATKGQLGAHSPSFIMNHAKCQTRVLQEAKRIKEILTVNQETVASLENIIDSIDIQVPIYRREVEALLIDSHSISRLVNHSLTLANLQKEQIDVIVPFGGTSRIPLIQHLLKQSLKELNKSIHADEGAVYGATFYAALSSPKIRSRALSIKEWQTFDIWIQIFDSNETCLWDAPLVQIGESIPTTKEFIFHPKNDFDIHLYAFRNESMVYLLENTQLYPNESSRQWLGNTTFHVNFMDSCDYSNSYVRMEIGMNIQGFISPPELEWICTENNNLTDTVNNTSNTMATGVQKERRRQLLEVKNIQSNYGLLLPFWNHSTLEQLKVELQQRQQRDAEVRRHSDMCNELESRILLYRQRLTEQGHEWNVFTCEKERQVSMVPFFVYTVFHQQQLRKYYIIWNNWKVGCIHILR</sequence>
<accession>M2WWH6</accession>
<keyword evidence="6" id="KW-1185">Reference proteome</keyword>
<dbReference type="InterPro" id="IPR013126">
    <property type="entry name" value="Hsp_70_fam"/>
</dbReference>
<feature type="chain" id="PRO_5004028287" evidence="4">
    <location>
        <begin position="27"/>
        <end position="663"/>
    </location>
</feature>
<keyword evidence="3" id="KW-0143">Chaperone</keyword>
<keyword evidence="5" id="KW-0346">Stress response</keyword>
<dbReference type="SUPFAM" id="SSF53067">
    <property type="entry name" value="Actin-like ATPase domain"/>
    <property type="match status" value="2"/>
</dbReference>
<dbReference type="PANTHER" id="PTHR45639">
    <property type="entry name" value="HSC70CB, ISOFORM G-RELATED"/>
    <property type="match status" value="1"/>
</dbReference>
<evidence type="ECO:0000256" key="2">
    <source>
        <dbReference type="ARBA" id="ARBA00022840"/>
    </source>
</evidence>
<gene>
    <name evidence="5" type="ORF">Gasu_41900</name>
</gene>
<keyword evidence="1" id="KW-0547">Nucleotide-binding</keyword>
<dbReference type="OrthoDB" id="10262720at2759"/>
<dbReference type="Proteomes" id="UP000030680">
    <property type="component" value="Unassembled WGS sequence"/>
</dbReference>
<dbReference type="GO" id="GO:0030968">
    <property type="term" value="P:endoplasmic reticulum unfolded protein response"/>
    <property type="evidence" value="ECO:0007669"/>
    <property type="project" value="TreeGrafter"/>
</dbReference>
<dbReference type="PANTHER" id="PTHR45639:SF3">
    <property type="entry name" value="HYPOXIA UP-REGULATED PROTEIN 1"/>
    <property type="match status" value="1"/>
</dbReference>
<keyword evidence="2" id="KW-0067">ATP-binding</keyword>
<protein>
    <submittedName>
        <fullName evidence="5">Heat shock protein Hsp70 isoform 2</fullName>
    </submittedName>
</protein>
<keyword evidence="4" id="KW-0732">Signal</keyword>
<dbReference type="GeneID" id="17087193"/>
<dbReference type="Gene3D" id="3.30.420.40">
    <property type="match status" value="3"/>
</dbReference>
<dbReference type="Gramene" id="EME28350">
    <property type="protein sequence ID" value="EME28350"/>
    <property type="gene ID" value="Gasu_41900"/>
</dbReference>
<dbReference type="GO" id="GO:0005524">
    <property type="term" value="F:ATP binding"/>
    <property type="evidence" value="ECO:0007669"/>
    <property type="project" value="UniProtKB-KW"/>
</dbReference>
<dbReference type="AlphaFoldDB" id="M2WWH6"/>
<dbReference type="Gene3D" id="3.90.640.10">
    <property type="entry name" value="Actin, Chain A, domain 4"/>
    <property type="match status" value="1"/>
</dbReference>
<dbReference type="GO" id="GO:0034663">
    <property type="term" value="C:endoplasmic reticulum chaperone complex"/>
    <property type="evidence" value="ECO:0007669"/>
    <property type="project" value="TreeGrafter"/>
</dbReference>
<dbReference type="InterPro" id="IPR043129">
    <property type="entry name" value="ATPase_NBD"/>
</dbReference>
<reference evidence="6" key="1">
    <citation type="journal article" date="2013" name="Science">
        <title>Gene transfer from bacteria and archaea facilitated evolution of an extremophilic eukaryote.</title>
        <authorList>
            <person name="Schonknecht G."/>
            <person name="Chen W.H."/>
            <person name="Ternes C.M."/>
            <person name="Barbier G.G."/>
            <person name="Shrestha R.P."/>
            <person name="Stanke M."/>
            <person name="Brautigam A."/>
            <person name="Baker B.J."/>
            <person name="Banfield J.F."/>
            <person name="Garavito R.M."/>
            <person name="Carr K."/>
            <person name="Wilkerson C."/>
            <person name="Rensing S.A."/>
            <person name="Gagneul D."/>
            <person name="Dickenson N.E."/>
            <person name="Oesterhelt C."/>
            <person name="Lercher M.J."/>
            <person name="Weber A.P."/>
        </authorList>
    </citation>
    <scope>NUCLEOTIDE SEQUENCE [LARGE SCALE GENOMIC DNA]</scope>
    <source>
        <strain evidence="6">074W</strain>
    </source>
</reference>
<dbReference type="EMBL" id="KB454521">
    <property type="protein sequence ID" value="EME28350.1"/>
    <property type="molecule type" value="Genomic_DNA"/>
</dbReference>
<dbReference type="GO" id="GO:0140662">
    <property type="term" value="F:ATP-dependent protein folding chaperone"/>
    <property type="evidence" value="ECO:0007669"/>
    <property type="project" value="InterPro"/>
</dbReference>
<evidence type="ECO:0000256" key="3">
    <source>
        <dbReference type="ARBA" id="ARBA00023186"/>
    </source>
</evidence>
<dbReference type="SMR" id="M2WWH6"/>
<name>M2WWH6_GALSU</name>
<feature type="signal peptide" evidence="4">
    <location>
        <begin position="1"/>
        <end position="26"/>
    </location>
</feature>
<evidence type="ECO:0000256" key="4">
    <source>
        <dbReference type="SAM" id="SignalP"/>
    </source>
</evidence>
<dbReference type="RefSeq" id="XP_005704870.1">
    <property type="nucleotide sequence ID" value="XM_005704813.1"/>
</dbReference>
<dbReference type="KEGG" id="gsl:Gasu_41900"/>